<evidence type="ECO:0000256" key="1">
    <source>
        <dbReference type="SAM" id="SignalP"/>
    </source>
</evidence>
<feature type="chain" id="PRO_5011531551" description="Lipoprotein" evidence="1">
    <location>
        <begin position="29"/>
        <end position="283"/>
    </location>
</feature>
<reference evidence="2 3" key="1">
    <citation type="submission" date="2016-10" db="EMBL/GenBank/DDBJ databases">
        <authorList>
            <person name="de Groot N.N."/>
        </authorList>
    </citation>
    <scope>NUCLEOTIDE SEQUENCE [LARGE SCALE GENOMIC DNA]</scope>
    <source>
        <strain evidence="2 3">DSM 21035</strain>
    </source>
</reference>
<keyword evidence="3" id="KW-1185">Reference proteome</keyword>
<dbReference type="Proteomes" id="UP000198999">
    <property type="component" value="Unassembled WGS sequence"/>
</dbReference>
<evidence type="ECO:0000313" key="3">
    <source>
        <dbReference type="Proteomes" id="UP000198999"/>
    </source>
</evidence>
<protein>
    <recommendedName>
        <fullName evidence="4">Lipoprotein</fullName>
    </recommendedName>
</protein>
<name>A0A1H9IT86_9FLAO</name>
<feature type="signal peptide" evidence="1">
    <location>
        <begin position="1"/>
        <end position="28"/>
    </location>
</feature>
<dbReference type="AlphaFoldDB" id="A0A1H9IT86"/>
<evidence type="ECO:0000313" key="2">
    <source>
        <dbReference type="EMBL" id="SEQ77728.1"/>
    </source>
</evidence>
<dbReference type="PROSITE" id="PS51257">
    <property type="entry name" value="PROKAR_LIPOPROTEIN"/>
    <property type="match status" value="1"/>
</dbReference>
<evidence type="ECO:0008006" key="4">
    <source>
        <dbReference type="Google" id="ProtNLM"/>
    </source>
</evidence>
<keyword evidence="1" id="KW-0732">Signal</keyword>
<dbReference type="EMBL" id="FOFN01000003">
    <property type="protein sequence ID" value="SEQ77728.1"/>
    <property type="molecule type" value="Genomic_DNA"/>
</dbReference>
<organism evidence="2 3">
    <name type="scientific">Hyunsoonleella jejuensis</name>
    <dbReference type="NCBI Taxonomy" id="419940"/>
    <lineage>
        <taxon>Bacteria</taxon>
        <taxon>Pseudomonadati</taxon>
        <taxon>Bacteroidota</taxon>
        <taxon>Flavobacteriia</taxon>
        <taxon>Flavobacteriales</taxon>
        <taxon>Flavobacteriaceae</taxon>
    </lineage>
</organism>
<sequence>MLSIKLKIKKMKKIIALLVVLFIASCERNETSLDVPDANDDAAVLYYTGILNEYVLANTIFQDVVNNTGDALLKAETEIKGEQNGSDSGPEITIQPFDLETFPKTITVNFGSGTLCEDGITRKGVITLVSTGWYGQQDSFYTTTFDNYYHGLFKVEGTQVVENWGKNEDGNLIFGVTVEGGTVTSSDGVNITFDEGSNRTWISGSESPSNIWDDEYLLDAIQWGASSDGTPYLVAFEPLLHYVLQPRTVKSGVVDLEIGGITGFKINYTNQTITVLGETTSWN</sequence>
<gene>
    <name evidence="2" type="ORF">SAMN05421824_2277</name>
</gene>
<accession>A0A1H9IT86</accession>
<proteinExistence type="predicted"/>